<name>A0ABU7ZG77_9PAST</name>
<keyword evidence="2" id="KW-1185">Reference proteome</keyword>
<dbReference type="Proteomes" id="UP001432017">
    <property type="component" value="Unassembled WGS sequence"/>
</dbReference>
<reference evidence="1" key="1">
    <citation type="submission" date="2023-12" db="EMBL/GenBank/DDBJ databases">
        <title>Mannheima indologenes sp. nov. proposed for Clade V organisms of Mannheimia.</title>
        <authorList>
            <person name="Christensen H."/>
        </authorList>
    </citation>
    <scope>NUCLEOTIDE SEQUENCE</scope>
    <source>
        <strain evidence="1">M14.4</strain>
    </source>
</reference>
<protein>
    <recommendedName>
        <fullName evidence="3">DNA-binding protein</fullName>
    </recommendedName>
</protein>
<sequence length="60" mass="6963">METEYIRRIDLAKKIGVHPISLDRWGNPKSKQYDPNFPAPIKIGGRVFYNISKVEKYLGN</sequence>
<comment type="caution">
    <text evidence="1">The sequence shown here is derived from an EMBL/GenBank/DDBJ whole genome shotgun (WGS) entry which is preliminary data.</text>
</comment>
<evidence type="ECO:0000313" key="2">
    <source>
        <dbReference type="Proteomes" id="UP001432017"/>
    </source>
</evidence>
<evidence type="ECO:0008006" key="3">
    <source>
        <dbReference type="Google" id="ProtNLM"/>
    </source>
</evidence>
<evidence type="ECO:0000313" key="1">
    <source>
        <dbReference type="EMBL" id="MEG9475738.1"/>
    </source>
</evidence>
<dbReference type="EMBL" id="JBAJJM010000007">
    <property type="protein sequence ID" value="MEG9475738.1"/>
    <property type="molecule type" value="Genomic_DNA"/>
</dbReference>
<dbReference type="RefSeq" id="WP_334254036.1">
    <property type="nucleotide sequence ID" value="NZ_JBAJJM010000007.1"/>
</dbReference>
<organism evidence="1 2">
    <name type="scientific">Mannheimia indoligenes</name>
    <dbReference type="NCBI Taxonomy" id="3103145"/>
    <lineage>
        <taxon>Bacteria</taxon>
        <taxon>Pseudomonadati</taxon>
        <taxon>Pseudomonadota</taxon>
        <taxon>Gammaproteobacteria</taxon>
        <taxon>Pasteurellales</taxon>
        <taxon>Pasteurellaceae</taxon>
        <taxon>Mannheimia</taxon>
    </lineage>
</organism>
<gene>
    <name evidence="1" type="ORF">V6W77_05555</name>
</gene>
<proteinExistence type="predicted"/>
<accession>A0ABU7ZG77</accession>